<proteinExistence type="predicted"/>
<accession>A0A540N3H4</accession>
<keyword evidence="3" id="KW-1185">Reference proteome</keyword>
<dbReference type="AlphaFoldDB" id="A0A540N3H4"/>
<dbReference type="EMBL" id="VIEB01000119">
    <property type="protein sequence ID" value="TQE05564.1"/>
    <property type="molecule type" value="Genomic_DNA"/>
</dbReference>
<name>A0A540N3H4_MALBA</name>
<sequence length="161" mass="17814">MMVIAMTGTPTFSATSIAKHIISSIMTQLKGGRRVVVEPYDSSSFLVRVMSRSPRSGLVTDLSDETMSIKGGMERGQSGGRPSGRDSKWRVGKRAERAWRWVRRRWLCSVLRKVTWMPAWHSSCAKLSIGVMWPCAGNGNNNTCAADSDRSISICIRTCTV</sequence>
<dbReference type="Proteomes" id="UP000315295">
    <property type="component" value="Unassembled WGS sequence"/>
</dbReference>
<evidence type="ECO:0000313" key="2">
    <source>
        <dbReference type="EMBL" id="TQE05564.1"/>
    </source>
</evidence>
<evidence type="ECO:0000256" key="1">
    <source>
        <dbReference type="SAM" id="MobiDB-lite"/>
    </source>
</evidence>
<protein>
    <submittedName>
        <fullName evidence="2">Uncharacterized protein</fullName>
    </submittedName>
</protein>
<gene>
    <name evidence="2" type="ORF">C1H46_008811</name>
</gene>
<feature type="region of interest" description="Disordered" evidence="1">
    <location>
        <begin position="69"/>
        <end position="89"/>
    </location>
</feature>
<comment type="caution">
    <text evidence="2">The sequence shown here is derived from an EMBL/GenBank/DDBJ whole genome shotgun (WGS) entry which is preliminary data.</text>
</comment>
<organism evidence="2 3">
    <name type="scientific">Malus baccata</name>
    <name type="common">Siberian crab apple</name>
    <name type="synonym">Pyrus baccata</name>
    <dbReference type="NCBI Taxonomy" id="106549"/>
    <lineage>
        <taxon>Eukaryota</taxon>
        <taxon>Viridiplantae</taxon>
        <taxon>Streptophyta</taxon>
        <taxon>Embryophyta</taxon>
        <taxon>Tracheophyta</taxon>
        <taxon>Spermatophyta</taxon>
        <taxon>Magnoliopsida</taxon>
        <taxon>eudicotyledons</taxon>
        <taxon>Gunneridae</taxon>
        <taxon>Pentapetalae</taxon>
        <taxon>rosids</taxon>
        <taxon>fabids</taxon>
        <taxon>Rosales</taxon>
        <taxon>Rosaceae</taxon>
        <taxon>Amygdaloideae</taxon>
        <taxon>Maleae</taxon>
        <taxon>Malus</taxon>
    </lineage>
</organism>
<reference evidence="2 3" key="1">
    <citation type="journal article" date="2019" name="G3 (Bethesda)">
        <title>Sequencing of a Wild Apple (Malus baccata) Genome Unravels the Differences Between Cultivated and Wild Apple Species Regarding Disease Resistance and Cold Tolerance.</title>
        <authorList>
            <person name="Chen X."/>
        </authorList>
    </citation>
    <scope>NUCLEOTIDE SEQUENCE [LARGE SCALE GENOMIC DNA]</scope>
    <source>
        <strain evidence="3">cv. Shandingzi</strain>
        <tissue evidence="2">Leaves</tissue>
    </source>
</reference>
<evidence type="ECO:0000313" key="3">
    <source>
        <dbReference type="Proteomes" id="UP000315295"/>
    </source>
</evidence>